<dbReference type="SUPFAM" id="SSF88659">
    <property type="entry name" value="Sigma3 and sigma4 domains of RNA polymerase sigma factors"/>
    <property type="match status" value="1"/>
</dbReference>
<dbReference type="STRING" id="1122206.SAMN02745753_04249"/>
<dbReference type="InterPro" id="IPR013249">
    <property type="entry name" value="RNA_pol_sigma70_r4_t2"/>
</dbReference>
<evidence type="ECO:0000259" key="5">
    <source>
        <dbReference type="Pfam" id="PF04542"/>
    </source>
</evidence>
<sequence length="169" mass="19730">MNRDLQLQFTQLYEMHQGWLSNFLRKRLNCSHKAADLMQDTYLKVLVSGKIPPTEYARQYLTCIAKGLVVDQYRRWRIEQAYLESISHLPEEHHSSPEKRLEVIETLIEIDTLLHQVSEKARQAFLLRRLEGLSYSDIAVQLNVSISSVEKYIAKALQACAIAMMERHK</sequence>
<dbReference type="EMBL" id="FQVF01000025">
    <property type="protein sequence ID" value="SHG62787.1"/>
    <property type="molecule type" value="Genomic_DNA"/>
</dbReference>
<dbReference type="InterPro" id="IPR007627">
    <property type="entry name" value="RNA_pol_sigma70_r2"/>
</dbReference>
<reference evidence="8" key="1">
    <citation type="submission" date="2016-11" db="EMBL/GenBank/DDBJ databases">
        <authorList>
            <person name="Varghese N."/>
            <person name="Submissions S."/>
        </authorList>
    </citation>
    <scope>NUCLEOTIDE SEQUENCE [LARGE SCALE GENOMIC DNA]</scope>
    <source>
        <strain evidence="8">DSM 16579</strain>
    </source>
</reference>
<keyword evidence="4" id="KW-0804">Transcription</keyword>
<keyword evidence="3" id="KW-0731">Sigma factor</keyword>
<evidence type="ECO:0000313" key="7">
    <source>
        <dbReference type="EMBL" id="SHG62787.1"/>
    </source>
</evidence>
<evidence type="ECO:0000313" key="8">
    <source>
        <dbReference type="Proteomes" id="UP000184517"/>
    </source>
</evidence>
<keyword evidence="2" id="KW-0805">Transcription regulation</keyword>
<name>A0A1M5LCP1_9GAMM</name>
<dbReference type="GO" id="GO:0003677">
    <property type="term" value="F:DNA binding"/>
    <property type="evidence" value="ECO:0007669"/>
    <property type="project" value="InterPro"/>
</dbReference>
<dbReference type="InterPro" id="IPR013324">
    <property type="entry name" value="RNA_pol_sigma_r3/r4-like"/>
</dbReference>
<evidence type="ECO:0000256" key="1">
    <source>
        <dbReference type="ARBA" id="ARBA00010641"/>
    </source>
</evidence>
<evidence type="ECO:0000259" key="6">
    <source>
        <dbReference type="Pfam" id="PF08281"/>
    </source>
</evidence>
<gene>
    <name evidence="7" type="ORF">SAMN02745753_04249</name>
</gene>
<dbReference type="Gene3D" id="1.10.1740.10">
    <property type="match status" value="1"/>
</dbReference>
<accession>A0A1M5LCP1</accession>
<dbReference type="InterPro" id="IPR014284">
    <property type="entry name" value="RNA_pol_sigma-70_dom"/>
</dbReference>
<evidence type="ECO:0000256" key="3">
    <source>
        <dbReference type="ARBA" id="ARBA00023082"/>
    </source>
</evidence>
<dbReference type="InterPro" id="IPR013325">
    <property type="entry name" value="RNA_pol_sigma_r2"/>
</dbReference>
<dbReference type="SUPFAM" id="SSF88946">
    <property type="entry name" value="Sigma2 domain of RNA polymerase sigma factors"/>
    <property type="match status" value="1"/>
</dbReference>
<dbReference type="CDD" id="cd06171">
    <property type="entry name" value="Sigma70_r4"/>
    <property type="match status" value="1"/>
</dbReference>
<dbReference type="Pfam" id="PF08281">
    <property type="entry name" value="Sigma70_r4_2"/>
    <property type="match status" value="1"/>
</dbReference>
<dbReference type="Proteomes" id="UP000184517">
    <property type="component" value="Unassembled WGS sequence"/>
</dbReference>
<protein>
    <submittedName>
        <fullName evidence="7">RNA polymerase sigma-70 factor, ECF subfamily</fullName>
    </submittedName>
</protein>
<dbReference type="AlphaFoldDB" id="A0A1M5LCP1"/>
<dbReference type="PANTHER" id="PTHR43133">
    <property type="entry name" value="RNA POLYMERASE ECF-TYPE SIGMA FACTO"/>
    <property type="match status" value="1"/>
</dbReference>
<dbReference type="Gene3D" id="1.10.10.10">
    <property type="entry name" value="Winged helix-like DNA-binding domain superfamily/Winged helix DNA-binding domain"/>
    <property type="match status" value="1"/>
</dbReference>
<dbReference type="RefSeq" id="WP_012071959.1">
    <property type="nucleotide sequence ID" value="NZ_FQVF01000025.1"/>
</dbReference>
<dbReference type="OrthoDB" id="9797134at2"/>
<dbReference type="InterPro" id="IPR039425">
    <property type="entry name" value="RNA_pol_sigma-70-like"/>
</dbReference>
<dbReference type="GO" id="GO:0016987">
    <property type="term" value="F:sigma factor activity"/>
    <property type="evidence" value="ECO:0007669"/>
    <property type="project" value="UniProtKB-KW"/>
</dbReference>
<feature type="domain" description="RNA polymerase sigma-70 region 2" evidence="5">
    <location>
        <begin position="12"/>
        <end position="75"/>
    </location>
</feature>
<evidence type="ECO:0000256" key="4">
    <source>
        <dbReference type="ARBA" id="ARBA00023163"/>
    </source>
</evidence>
<dbReference type="Pfam" id="PF04542">
    <property type="entry name" value="Sigma70_r2"/>
    <property type="match status" value="1"/>
</dbReference>
<keyword evidence="8" id="KW-1185">Reference proteome</keyword>
<dbReference type="PANTHER" id="PTHR43133:SF63">
    <property type="entry name" value="RNA POLYMERASE SIGMA FACTOR FECI-RELATED"/>
    <property type="match status" value="1"/>
</dbReference>
<comment type="similarity">
    <text evidence="1">Belongs to the sigma-70 factor family. ECF subfamily.</text>
</comment>
<dbReference type="InterPro" id="IPR036388">
    <property type="entry name" value="WH-like_DNA-bd_sf"/>
</dbReference>
<evidence type="ECO:0000256" key="2">
    <source>
        <dbReference type="ARBA" id="ARBA00023015"/>
    </source>
</evidence>
<dbReference type="GO" id="GO:0006352">
    <property type="term" value="P:DNA-templated transcription initiation"/>
    <property type="evidence" value="ECO:0007669"/>
    <property type="project" value="InterPro"/>
</dbReference>
<feature type="domain" description="RNA polymerase sigma factor 70 region 4 type 2" evidence="6">
    <location>
        <begin position="109"/>
        <end position="160"/>
    </location>
</feature>
<proteinExistence type="inferred from homology"/>
<dbReference type="NCBIfam" id="TIGR02937">
    <property type="entry name" value="sigma70-ECF"/>
    <property type="match status" value="1"/>
</dbReference>
<organism evidence="7 8">
    <name type="scientific">Marinomonas polaris DSM 16579</name>
    <dbReference type="NCBI Taxonomy" id="1122206"/>
    <lineage>
        <taxon>Bacteria</taxon>
        <taxon>Pseudomonadati</taxon>
        <taxon>Pseudomonadota</taxon>
        <taxon>Gammaproteobacteria</taxon>
        <taxon>Oceanospirillales</taxon>
        <taxon>Oceanospirillaceae</taxon>
        <taxon>Marinomonas</taxon>
    </lineage>
</organism>